<name>T1KSC4_TETUR</name>
<feature type="transmembrane region" description="Helical" evidence="1">
    <location>
        <begin position="213"/>
        <end position="230"/>
    </location>
</feature>
<feature type="transmembrane region" description="Helical" evidence="1">
    <location>
        <begin position="340"/>
        <end position="361"/>
    </location>
</feature>
<keyword evidence="1" id="KW-1133">Transmembrane helix</keyword>
<evidence type="ECO:0000313" key="2">
    <source>
        <dbReference type="EnsemblMetazoa" id="tetur19g02650.1"/>
    </source>
</evidence>
<dbReference type="EnsemblMetazoa" id="tetur19g02650.1">
    <property type="protein sequence ID" value="tetur19g02650.1"/>
    <property type="gene ID" value="tetur19g02650"/>
</dbReference>
<dbReference type="EMBL" id="CAEY01000424">
    <property type="status" value="NOT_ANNOTATED_CDS"/>
    <property type="molecule type" value="Genomic_DNA"/>
</dbReference>
<dbReference type="Proteomes" id="UP000015104">
    <property type="component" value="Unassembled WGS sequence"/>
</dbReference>
<dbReference type="AlphaFoldDB" id="T1KSC4"/>
<feature type="transmembrane region" description="Helical" evidence="1">
    <location>
        <begin position="235"/>
        <end position="257"/>
    </location>
</feature>
<reference evidence="3" key="1">
    <citation type="submission" date="2011-08" db="EMBL/GenBank/DDBJ databases">
        <authorList>
            <person name="Rombauts S."/>
        </authorList>
    </citation>
    <scope>NUCLEOTIDE SEQUENCE</scope>
    <source>
        <strain evidence="3">London</strain>
    </source>
</reference>
<proteinExistence type="predicted"/>
<organism evidence="2 3">
    <name type="scientific">Tetranychus urticae</name>
    <name type="common">Two-spotted spider mite</name>
    <dbReference type="NCBI Taxonomy" id="32264"/>
    <lineage>
        <taxon>Eukaryota</taxon>
        <taxon>Metazoa</taxon>
        <taxon>Ecdysozoa</taxon>
        <taxon>Arthropoda</taxon>
        <taxon>Chelicerata</taxon>
        <taxon>Arachnida</taxon>
        <taxon>Acari</taxon>
        <taxon>Acariformes</taxon>
        <taxon>Trombidiformes</taxon>
        <taxon>Prostigmata</taxon>
        <taxon>Eleutherengona</taxon>
        <taxon>Raphignathae</taxon>
        <taxon>Tetranychoidea</taxon>
        <taxon>Tetranychidae</taxon>
        <taxon>Tetranychus</taxon>
    </lineage>
</organism>
<evidence type="ECO:0000256" key="1">
    <source>
        <dbReference type="SAM" id="Phobius"/>
    </source>
</evidence>
<dbReference type="HOGENOM" id="CLU_048807_0_0_1"/>
<reference evidence="2" key="2">
    <citation type="submission" date="2015-06" db="UniProtKB">
        <authorList>
            <consortium name="EnsemblMetazoa"/>
        </authorList>
    </citation>
    <scope>IDENTIFICATION</scope>
</reference>
<feature type="transmembrane region" description="Helical" evidence="1">
    <location>
        <begin position="306"/>
        <end position="328"/>
    </location>
</feature>
<feature type="transmembrane region" description="Helical" evidence="1">
    <location>
        <begin position="120"/>
        <end position="136"/>
    </location>
</feature>
<evidence type="ECO:0000313" key="3">
    <source>
        <dbReference type="Proteomes" id="UP000015104"/>
    </source>
</evidence>
<evidence type="ECO:0008006" key="4">
    <source>
        <dbReference type="Google" id="ProtNLM"/>
    </source>
</evidence>
<feature type="transmembrane region" description="Helical" evidence="1">
    <location>
        <begin position="180"/>
        <end position="207"/>
    </location>
</feature>
<sequence>MFSWSDIKMHKQIFGFQSLNASRSSAFNDGVNDGNVLGSKAIEHVNTLEYFLNHLYVIRSGYKQSKDERSTFMSQFELHHRLVQLSESLSLVRSIALFIFNDDTISILLGDPLFKFPGRKVCYILVIILSLAMGLFREYALHLESRGNLTFLSKFEQMKKPNFDKRSLKMTRIQFNKFRLVFLMIGSFFSLFMKISLPFIIAFSVGVRLNNESYWSTPSIILTSMFWIGFEVHAFYFAACGVIVVAVHIIMVFPIYYYQMLSLVELLQKFTVKEESVTHEVLRGLSLNTIRFMNEFDHLNNQLKHLTAYVFVIFSFMGDYIIFSATVLSESSTILSTLMLFFGFSDLMVIGLTTFVLGGFITKLEVVYTLYLRLMIKSKTKLTQRFKPFEILSRIKGPYNGFQIGDLLTADKAIFVYYLLENMSIVMLLLVNIGPLE</sequence>
<feature type="transmembrane region" description="Helical" evidence="1">
    <location>
        <begin position="415"/>
        <end position="434"/>
    </location>
</feature>
<accession>T1KSC4</accession>
<keyword evidence="1" id="KW-0812">Transmembrane</keyword>
<keyword evidence="3" id="KW-1185">Reference proteome</keyword>
<keyword evidence="1" id="KW-0472">Membrane</keyword>
<protein>
    <recommendedName>
        <fullName evidence="4">Odorant receptor</fullName>
    </recommendedName>
</protein>